<dbReference type="STRING" id="6832.A0A553P2M8"/>
<dbReference type="SMART" id="SM00558">
    <property type="entry name" value="JmjC"/>
    <property type="match status" value="1"/>
</dbReference>
<feature type="region of interest" description="Disordered" evidence="5">
    <location>
        <begin position="978"/>
        <end position="1006"/>
    </location>
</feature>
<dbReference type="GO" id="GO:0010468">
    <property type="term" value="P:regulation of gene expression"/>
    <property type="evidence" value="ECO:0007669"/>
    <property type="project" value="TreeGrafter"/>
</dbReference>
<evidence type="ECO:0000256" key="2">
    <source>
        <dbReference type="ARBA" id="ARBA00022771"/>
    </source>
</evidence>
<dbReference type="PANTHER" id="PTHR10694:SF129">
    <property type="entry name" value="LYSINE-SPECIFIC DEMETHYLASE 4B-RELATED"/>
    <property type="match status" value="1"/>
</dbReference>
<feature type="domain" description="JmjC" evidence="8">
    <location>
        <begin position="153"/>
        <end position="319"/>
    </location>
</feature>
<dbReference type="PROSITE" id="PS51183">
    <property type="entry name" value="JMJN"/>
    <property type="match status" value="1"/>
</dbReference>
<evidence type="ECO:0000259" key="7">
    <source>
        <dbReference type="PROSITE" id="PS51183"/>
    </source>
</evidence>
<evidence type="ECO:0000259" key="8">
    <source>
        <dbReference type="PROSITE" id="PS51184"/>
    </source>
</evidence>
<evidence type="ECO:0000256" key="1">
    <source>
        <dbReference type="ARBA" id="ARBA00022723"/>
    </source>
</evidence>
<dbReference type="EMBL" id="VCGU01000008">
    <property type="protein sequence ID" value="TRY71946.1"/>
    <property type="molecule type" value="Genomic_DNA"/>
</dbReference>
<dbReference type="Proteomes" id="UP000318571">
    <property type="component" value="Chromosome 7"/>
</dbReference>
<feature type="compositionally biased region" description="Acidic residues" evidence="5">
    <location>
        <begin position="985"/>
        <end position="994"/>
    </location>
</feature>
<gene>
    <name evidence="9" type="ORF">TCAL_03931</name>
</gene>
<reference evidence="9 10" key="1">
    <citation type="journal article" date="2018" name="Nat. Ecol. Evol.">
        <title>Genomic signatures of mitonuclear coevolution across populations of Tigriopus californicus.</title>
        <authorList>
            <person name="Barreto F.S."/>
            <person name="Watson E.T."/>
            <person name="Lima T.G."/>
            <person name="Willett C.S."/>
            <person name="Edmands S."/>
            <person name="Li W."/>
            <person name="Burton R.S."/>
        </authorList>
    </citation>
    <scope>NUCLEOTIDE SEQUENCE [LARGE SCALE GENOMIC DNA]</scope>
    <source>
        <strain evidence="9 10">San Diego</strain>
    </source>
</reference>
<dbReference type="PROSITE" id="PS51058">
    <property type="entry name" value="ZF_CXXC"/>
    <property type="match status" value="1"/>
</dbReference>
<comment type="caution">
    <text evidence="9">The sequence shown here is derived from an EMBL/GenBank/DDBJ whole genome shotgun (WGS) entry which is preliminary data.</text>
</comment>
<dbReference type="InterPro" id="IPR002857">
    <property type="entry name" value="Znf_CXXC"/>
</dbReference>
<keyword evidence="1" id="KW-0479">Metal-binding</keyword>
<dbReference type="SUPFAM" id="SSF51197">
    <property type="entry name" value="Clavaminate synthase-like"/>
    <property type="match status" value="1"/>
</dbReference>
<keyword evidence="10" id="KW-1185">Reference proteome</keyword>
<dbReference type="InterPro" id="IPR003347">
    <property type="entry name" value="JmjC_dom"/>
</dbReference>
<dbReference type="GO" id="GO:0051864">
    <property type="term" value="F:histone H3K36 demethylase activity"/>
    <property type="evidence" value="ECO:0007669"/>
    <property type="project" value="TreeGrafter"/>
</dbReference>
<dbReference type="GO" id="GO:0000785">
    <property type="term" value="C:chromatin"/>
    <property type="evidence" value="ECO:0007669"/>
    <property type="project" value="TreeGrafter"/>
</dbReference>
<sequence length="1347" mass="155636">MSAPKRKRSRLTAPMDFPEAMVFHPTLDELADFSGLMQTIEAQGAHLGGICKIVPPKEWIPRKQGYDPDTFKHLTIEAPKKQIFTQIGEQRAFQTKCLCKGPMSIKEYHELATSSRYAPPKHTSYEDLERKYWKSLHFMPPIYGADVADSITDPEVTAMNIAHLDTILKHYEEDTGQVFAGVNSPYLYFGMWKATFSWHVEDMDFYGINFLHYGMPKTWYCVPPKYGYLMERAAAALFPNVASWCTNFMRHKTCLISPHIMDEMGVPYQKVIQEERDIIVVFPYAYHSGFNHGYNIAESTNFASERWIEYGKRHRSCDCSRNQVKMDMSVFVKRFQPEKYDDWMAGRDIAPHPEDPPEVVDEIKLRAEDPEAYKKLMHEKWVQKEKPNFDIFVTKQGRQLKYNTETLKLHPKSKFKNFEEEQDFEKFLQGLDRKAKDGVFLDVYQHVEYNNLKVIVFPRTYKCIGEGLDIIREVLGRPNIGSVKELIETGEMIKIKQKLFKRKVKPRVEKREKVLITRKVEKTIVADVYRHVLKDIQAVVKEGTFDILGDISDELSEILAWYSLQELVESDIMKMDHQARVTIEEEIKEEVTDDEGSPTITKKLDLYVHEPSGQTVTVYQKTKKIVGRKGPKIVEIIGSKSVEECINEGMLRFVKTVYKTAGAPKPKIFHLYQHVEHTDLTFLVNSTTQKLVGKNLSMQEALLGKRDVQDLVDSGELIYMGEKVLMANSESEKTTKKSMQYQSFRIVGMEEDLGVATNESRVGFCFDSGLDQVEKLVHNSTMQELMDDEKLTHSNVELDQVQKNLLKKLLAHRMSTKKVTFLKWRFTNDDRKIVLADDDGDVVKEYRDKYAHELGTTKLDDLAADNVLSLMDDNLELYENELDLRKALGNDILAKKDQLDIVYNLTAKCFDVLHHTHNQRYIIKEETFDWKANVKVEEEAEYEEDLEDGVEGTSTDLVPADEEMLDEDDIILEGSDAEALVSESGSEDEDDSDYEGTKVKRTKTKSAGTRRQSISFELGIENQMTNLLKEMRIKLQASNEPQVPFVLTDILAAHKDLTEYTINIFLPGLKELKCITIDDTGRLWWQGLKTENTRQILWNILDEPQTTPDSLFECEIWVLCRSVLKASMLNRFNGYRLSNLTRKVFNLHRRDELRRSRIRSALNLLTGMKLLKRKRFTYYYNGPNAYDGWKRSEFDRYGPHLHFRQCRVDVRTQKLTPEQEEIANQLSGNMHVDRSTSSGTAILLKRRQEMAEVMKKYCAENKLTLEQERSVKFGDVTCKCGTSIKVNSSTRTKAHTGFKKRARCQKCPGCKTPKCMKCANCLNPSFKQACSNRVCYFPLIPYCPCFE</sequence>
<dbReference type="InterPro" id="IPR003349">
    <property type="entry name" value="JmjN"/>
</dbReference>
<dbReference type="GO" id="GO:0005634">
    <property type="term" value="C:nucleus"/>
    <property type="evidence" value="ECO:0007669"/>
    <property type="project" value="TreeGrafter"/>
</dbReference>
<name>A0A553P2M8_TIGCA</name>
<feature type="domain" description="JmjN" evidence="7">
    <location>
        <begin position="20"/>
        <end position="62"/>
    </location>
</feature>
<evidence type="ECO:0000313" key="10">
    <source>
        <dbReference type="Proteomes" id="UP000318571"/>
    </source>
</evidence>
<dbReference type="PANTHER" id="PTHR10694">
    <property type="entry name" value="LYSINE-SPECIFIC DEMETHYLASE"/>
    <property type="match status" value="1"/>
</dbReference>
<keyword evidence="2 4" id="KW-0863">Zinc-finger</keyword>
<dbReference type="Pfam" id="PF02373">
    <property type="entry name" value="JmjC"/>
    <property type="match status" value="1"/>
</dbReference>
<accession>A0A553P2M8</accession>
<dbReference type="OrthoDB" id="9547406at2759"/>
<dbReference type="GO" id="GO:0032454">
    <property type="term" value="F:histone H3K9 demethylase activity"/>
    <property type="evidence" value="ECO:0007669"/>
    <property type="project" value="TreeGrafter"/>
</dbReference>
<organism evidence="9 10">
    <name type="scientific">Tigriopus californicus</name>
    <name type="common">Marine copepod</name>
    <dbReference type="NCBI Taxonomy" id="6832"/>
    <lineage>
        <taxon>Eukaryota</taxon>
        <taxon>Metazoa</taxon>
        <taxon>Ecdysozoa</taxon>
        <taxon>Arthropoda</taxon>
        <taxon>Crustacea</taxon>
        <taxon>Multicrustacea</taxon>
        <taxon>Hexanauplia</taxon>
        <taxon>Copepoda</taxon>
        <taxon>Harpacticoida</taxon>
        <taxon>Harpacticidae</taxon>
        <taxon>Tigriopus</taxon>
    </lineage>
</organism>
<protein>
    <recommendedName>
        <fullName evidence="11">[Histone H3]-trimethyl-L-lysine(9) demethylase</fullName>
    </recommendedName>
</protein>
<dbReference type="GO" id="GO:0003677">
    <property type="term" value="F:DNA binding"/>
    <property type="evidence" value="ECO:0007669"/>
    <property type="project" value="InterPro"/>
</dbReference>
<evidence type="ECO:0000256" key="5">
    <source>
        <dbReference type="SAM" id="MobiDB-lite"/>
    </source>
</evidence>
<feature type="domain" description="CXXC-type" evidence="6">
    <location>
        <begin position="1297"/>
        <end position="1336"/>
    </location>
</feature>
<dbReference type="SMART" id="SM00545">
    <property type="entry name" value="JmjN"/>
    <property type="match status" value="1"/>
</dbReference>
<dbReference type="Gene3D" id="2.60.120.650">
    <property type="entry name" value="Cupin"/>
    <property type="match status" value="1"/>
</dbReference>
<keyword evidence="3" id="KW-0862">Zinc</keyword>
<dbReference type="GO" id="GO:0008270">
    <property type="term" value="F:zinc ion binding"/>
    <property type="evidence" value="ECO:0007669"/>
    <property type="project" value="UniProtKB-KW"/>
</dbReference>
<evidence type="ECO:0008006" key="11">
    <source>
        <dbReference type="Google" id="ProtNLM"/>
    </source>
</evidence>
<evidence type="ECO:0000256" key="4">
    <source>
        <dbReference type="PROSITE-ProRule" id="PRU00509"/>
    </source>
</evidence>
<evidence type="ECO:0000313" key="9">
    <source>
        <dbReference type="EMBL" id="TRY71946.1"/>
    </source>
</evidence>
<evidence type="ECO:0000259" key="6">
    <source>
        <dbReference type="PROSITE" id="PS51058"/>
    </source>
</evidence>
<proteinExistence type="predicted"/>
<evidence type="ECO:0000256" key="3">
    <source>
        <dbReference type="ARBA" id="ARBA00022833"/>
    </source>
</evidence>
<dbReference type="Pfam" id="PF02375">
    <property type="entry name" value="JmjN"/>
    <property type="match status" value="1"/>
</dbReference>
<dbReference type="PROSITE" id="PS51184">
    <property type="entry name" value="JMJC"/>
    <property type="match status" value="1"/>
</dbReference>